<dbReference type="AlphaFoldDB" id="A0A2S2QRI0"/>
<evidence type="ECO:0000256" key="2">
    <source>
        <dbReference type="ARBA" id="ARBA00022771"/>
    </source>
</evidence>
<dbReference type="GO" id="GO:0008270">
    <property type="term" value="F:zinc ion binding"/>
    <property type="evidence" value="ECO:0007669"/>
    <property type="project" value="UniProtKB-UniRule"/>
</dbReference>
<accession>A0A2S2QRI0</accession>
<reference evidence="7" key="1">
    <citation type="submission" date="2018-04" db="EMBL/GenBank/DDBJ databases">
        <title>Transcriptome assembly of Sipha flava.</title>
        <authorList>
            <person name="Scully E.D."/>
            <person name="Geib S.M."/>
            <person name="Palmer N.A."/>
            <person name="Koch K."/>
            <person name="Bradshaw J."/>
            <person name="Heng-Moss T."/>
            <person name="Sarath G."/>
        </authorList>
    </citation>
    <scope>NUCLEOTIDE SEQUENCE</scope>
</reference>
<dbReference type="RefSeq" id="XP_025418166.1">
    <property type="nucleotide sequence ID" value="XM_025562381.1"/>
</dbReference>
<dbReference type="Gene3D" id="3.30.40.10">
    <property type="entry name" value="Zinc/RING finger domain, C3HC4 (zinc finger)"/>
    <property type="match status" value="1"/>
</dbReference>
<name>A0A2S2QRI0_9HEMI</name>
<evidence type="ECO:0000256" key="5">
    <source>
        <dbReference type="RuleBase" id="RU369078"/>
    </source>
</evidence>
<dbReference type="PANTHER" id="PTHR12981">
    <property type="entry name" value="ZINC FINGER PROTEIN-LIKE 1"/>
    <property type="match status" value="1"/>
</dbReference>
<dbReference type="PANTHER" id="PTHR12981:SF0">
    <property type="entry name" value="ZINC FINGER PROTEIN-LIKE 1"/>
    <property type="match status" value="1"/>
</dbReference>
<keyword evidence="3 5" id="KW-0862">Zinc</keyword>
<evidence type="ECO:0000256" key="3">
    <source>
        <dbReference type="ARBA" id="ARBA00022833"/>
    </source>
</evidence>
<keyword evidence="2 4" id="KW-0863">Zinc-finger</keyword>
<evidence type="ECO:0000313" key="8">
    <source>
        <dbReference type="Proteomes" id="UP000694846"/>
    </source>
</evidence>
<dbReference type="PROSITE" id="PS50089">
    <property type="entry name" value="ZF_RING_2"/>
    <property type="match status" value="1"/>
</dbReference>
<dbReference type="GeneID" id="112688941"/>
<protein>
    <recommendedName>
        <fullName evidence="1 5">Zinc finger protein-like 1 homolog</fullName>
    </recommendedName>
</protein>
<dbReference type="Pfam" id="PF25993">
    <property type="entry name" value="zf-B_box_ZFPL1"/>
    <property type="match status" value="1"/>
</dbReference>
<evidence type="ECO:0000256" key="4">
    <source>
        <dbReference type="PROSITE-ProRule" id="PRU00175"/>
    </source>
</evidence>
<dbReference type="InterPro" id="IPR039043">
    <property type="entry name" value="ZFPL1"/>
</dbReference>
<dbReference type="Proteomes" id="UP000694846">
    <property type="component" value="Unplaced"/>
</dbReference>
<organism evidence="7">
    <name type="scientific">Sipha flava</name>
    <name type="common">yellow sugarcane aphid</name>
    <dbReference type="NCBI Taxonomy" id="143950"/>
    <lineage>
        <taxon>Eukaryota</taxon>
        <taxon>Metazoa</taxon>
        <taxon>Ecdysozoa</taxon>
        <taxon>Arthropoda</taxon>
        <taxon>Hexapoda</taxon>
        <taxon>Insecta</taxon>
        <taxon>Pterygota</taxon>
        <taxon>Neoptera</taxon>
        <taxon>Paraneoptera</taxon>
        <taxon>Hemiptera</taxon>
        <taxon>Sternorrhyncha</taxon>
        <taxon>Aphidomorpha</taxon>
        <taxon>Aphidoidea</taxon>
        <taxon>Aphididae</taxon>
        <taxon>Sipha</taxon>
    </lineage>
</organism>
<keyword evidence="5" id="KW-0472">Membrane</keyword>
<comment type="similarity">
    <text evidence="5">Belongs to the ZFPL1 family.</text>
</comment>
<feature type="domain" description="RING-type" evidence="6">
    <location>
        <begin position="62"/>
        <end position="122"/>
    </location>
</feature>
<keyword evidence="5" id="KW-0479">Metal-binding</keyword>
<evidence type="ECO:0000313" key="7">
    <source>
        <dbReference type="EMBL" id="MBY80314.1"/>
    </source>
</evidence>
<dbReference type="GO" id="GO:0016020">
    <property type="term" value="C:membrane"/>
    <property type="evidence" value="ECO:0007669"/>
    <property type="project" value="UniProtKB-SubCell"/>
</dbReference>
<dbReference type="OrthoDB" id="1916590at2759"/>
<dbReference type="GO" id="GO:0005794">
    <property type="term" value="C:Golgi apparatus"/>
    <property type="evidence" value="ECO:0007669"/>
    <property type="project" value="TreeGrafter"/>
</dbReference>
<keyword evidence="5" id="KW-1133">Transmembrane helix</keyword>
<reference evidence="9" key="2">
    <citation type="submission" date="2025-04" db="UniProtKB">
        <authorList>
            <consortium name="RefSeq"/>
        </authorList>
    </citation>
    <scope>IDENTIFICATION</scope>
    <source>
        <tissue evidence="9">Whole body</tissue>
    </source>
</reference>
<comment type="subcellular location">
    <subcellularLocation>
        <location evidence="5">Membrane</location>
        <topology evidence="5">Single-pass membrane protein</topology>
    </subcellularLocation>
</comment>
<dbReference type="InterPro" id="IPR058731">
    <property type="entry name" value="Znf-B_box_ZFPL1-like"/>
</dbReference>
<feature type="transmembrane region" description="Helical" evidence="5">
    <location>
        <begin position="379"/>
        <end position="400"/>
    </location>
</feature>
<gene>
    <name evidence="9" type="primary">LOC112688941</name>
    <name evidence="7" type="ORF">g.66350</name>
</gene>
<evidence type="ECO:0000259" key="6">
    <source>
        <dbReference type="PROSITE" id="PS50089"/>
    </source>
</evidence>
<proteinExistence type="inferred from homology"/>
<evidence type="ECO:0000256" key="1">
    <source>
        <dbReference type="ARBA" id="ARBA00013701"/>
    </source>
</evidence>
<keyword evidence="8" id="KW-1185">Reference proteome</keyword>
<evidence type="ECO:0000313" key="9">
    <source>
        <dbReference type="RefSeq" id="XP_025418166.1"/>
    </source>
</evidence>
<dbReference type="InterPro" id="IPR013083">
    <property type="entry name" value="Znf_RING/FYVE/PHD"/>
</dbReference>
<keyword evidence="5" id="KW-0812">Transmembrane</keyword>
<sequence>MGLCKCPKRKTTSHFCFHHCVNVCEHCIINNHTTCVVKSYTTWLKEASGSASSSTVSASALCAVCQKQFAIVQKDIENIATSFNNRKTPIRLLCYHIVHAHCLAVYVKKQLKCGNILKCPSCARSLWLQEQQDLPQDSNDITGINSNELSPVASQLHKYLLDHGDWWGQALITNGNVENLEKYLLEDEECFEETADEQFEEQSTFEIKEQFITVPNNISPMTINQTIQSPNNTSGFYSYNNSELVPLSDIATINHRNNTHQTYQPIHHRHFNNNYGIDSVFTPQQQQHYHQQQQQLQQQQQQCLSVNMAITQNSDLSNRHTITSSTPLIINNDEEQQDPSGKYRPKKFNKQSWSLSYHRLSQYFCGLNNRGEDNNTTRISILIIICVIIIVFLLLVITSYTRSSNEPFNNNSIDYAGEDDLNKINDESNLKIYNINL</sequence>
<dbReference type="InterPro" id="IPR001841">
    <property type="entry name" value="Znf_RING"/>
</dbReference>
<dbReference type="EMBL" id="GGMS01011111">
    <property type="protein sequence ID" value="MBY80314.1"/>
    <property type="molecule type" value="Transcribed_RNA"/>
</dbReference>